<evidence type="ECO:0000313" key="3">
    <source>
        <dbReference type="Proteomes" id="UP000199063"/>
    </source>
</evidence>
<protein>
    <submittedName>
        <fullName evidence="2">TIGR04222 domain-containing protein</fullName>
    </submittedName>
</protein>
<name>A0A1G9Z086_9ACTN</name>
<gene>
    <name evidence="2" type="ORF">SAMN05444921_12043</name>
</gene>
<dbReference type="Proteomes" id="UP000199063">
    <property type="component" value="Unassembled WGS sequence"/>
</dbReference>
<evidence type="ECO:0000313" key="2">
    <source>
        <dbReference type="EMBL" id="SDN14395.1"/>
    </source>
</evidence>
<dbReference type="GeneID" id="40832486"/>
<organism evidence="2 3">
    <name type="scientific">Streptomyces wuyuanensis</name>
    <dbReference type="NCBI Taxonomy" id="1196353"/>
    <lineage>
        <taxon>Bacteria</taxon>
        <taxon>Bacillati</taxon>
        <taxon>Actinomycetota</taxon>
        <taxon>Actinomycetes</taxon>
        <taxon>Kitasatosporales</taxon>
        <taxon>Streptomycetaceae</taxon>
        <taxon>Streptomyces</taxon>
    </lineage>
</organism>
<keyword evidence="3" id="KW-1185">Reference proteome</keyword>
<accession>A0A1G9Z086</accession>
<dbReference type="InterPro" id="IPR026467">
    <property type="entry name" value="Ser/Gly_Cys_C_dom"/>
</dbReference>
<reference evidence="3" key="1">
    <citation type="submission" date="2016-10" db="EMBL/GenBank/DDBJ databases">
        <authorList>
            <person name="Varghese N."/>
            <person name="Submissions S."/>
        </authorList>
    </citation>
    <scope>NUCLEOTIDE SEQUENCE [LARGE SCALE GENOMIC DNA]</scope>
    <source>
        <strain evidence="3">CGMCC 4.7042</strain>
    </source>
</reference>
<dbReference type="AlphaFoldDB" id="A0A1G9Z086"/>
<dbReference type="STRING" id="1196353.SAMN05444921_12043"/>
<evidence type="ECO:0000256" key="1">
    <source>
        <dbReference type="SAM" id="MobiDB-lite"/>
    </source>
</evidence>
<feature type="compositionally biased region" description="Gly residues" evidence="1">
    <location>
        <begin position="183"/>
        <end position="197"/>
    </location>
</feature>
<dbReference type="NCBIfam" id="TIGR04222">
    <property type="entry name" value="near_uncomplex"/>
    <property type="match status" value="1"/>
</dbReference>
<dbReference type="RefSeq" id="WP_244529615.1">
    <property type="nucleotide sequence ID" value="NZ_FNHI01000020.1"/>
</dbReference>
<proteinExistence type="predicted"/>
<feature type="region of interest" description="Disordered" evidence="1">
    <location>
        <begin position="166"/>
        <end position="197"/>
    </location>
</feature>
<dbReference type="EMBL" id="FNHI01000020">
    <property type="protein sequence ID" value="SDN14395.1"/>
    <property type="molecule type" value="Genomic_DNA"/>
</dbReference>
<sequence>MWRFREAARAATGTSGSLGLYEAAFLAGGPGRVADTVVIALCERRTLLLRASRVRAADAARRQDVTGHPLERTVLGLCDRSRSTAYVRIAVVRSPEVEAIGQRLAALGLVTSVRHRPTRAGRRRLRAARQDGSLPRYVFEGPAALPAGPVRRGVVDARPVPTGFADSHLHWGRGYEQGRDGDSGSGGGFGCGGGGGD</sequence>